<accession>A0AAV2ER60</accession>
<reference evidence="2 3" key="1">
    <citation type="submission" date="2024-04" db="EMBL/GenBank/DDBJ databases">
        <authorList>
            <person name="Fracassetti M."/>
        </authorList>
    </citation>
    <scope>NUCLEOTIDE SEQUENCE [LARGE SCALE GENOMIC DNA]</scope>
</reference>
<evidence type="ECO:0008006" key="4">
    <source>
        <dbReference type="Google" id="ProtNLM"/>
    </source>
</evidence>
<organism evidence="2 3">
    <name type="scientific">Linum trigynum</name>
    <dbReference type="NCBI Taxonomy" id="586398"/>
    <lineage>
        <taxon>Eukaryota</taxon>
        <taxon>Viridiplantae</taxon>
        <taxon>Streptophyta</taxon>
        <taxon>Embryophyta</taxon>
        <taxon>Tracheophyta</taxon>
        <taxon>Spermatophyta</taxon>
        <taxon>Magnoliopsida</taxon>
        <taxon>eudicotyledons</taxon>
        <taxon>Gunneridae</taxon>
        <taxon>Pentapetalae</taxon>
        <taxon>rosids</taxon>
        <taxon>fabids</taxon>
        <taxon>Malpighiales</taxon>
        <taxon>Linaceae</taxon>
        <taxon>Linum</taxon>
    </lineage>
</organism>
<feature type="chain" id="PRO_5043965542" description="Secreted protein" evidence="1">
    <location>
        <begin position="25"/>
        <end position="145"/>
    </location>
</feature>
<protein>
    <recommendedName>
        <fullName evidence="4">Secreted protein</fullName>
    </recommendedName>
</protein>
<keyword evidence="1" id="KW-0732">Signal</keyword>
<feature type="signal peptide" evidence="1">
    <location>
        <begin position="1"/>
        <end position="24"/>
    </location>
</feature>
<dbReference type="AlphaFoldDB" id="A0AAV2ER60"/>
<evidence type="ECO:0000313" key="3">
    <source>
        <dbReference type="Proteomes" id="UP001497516"/>
    </source>
</evidence>
<name>A0AAV2ER60_9ROSI</name>
<sequence length="145" mass="15813">MQFLQFLASLIFGYSFFLPPPASQVLLYFLLCSGADQSLDTSDGRDHVRRQQQPSSSMAAIATSVSPSFCYRKSSRIDSCFLSTDTFFSPPWTSNASTPSSRSWTTRSKLTCSEPRCSAAATDCSRSAIRTRKSHSGTLPLASTG</sequence>
<evidence type="ECO:0000256" key="1">
    <source>
        <dbReference type="SAM" id="SignalP"/>
    </source>
</evidence>
<dbReference type="Proteomes" id="UP001497516">
    <property type="component" value="Chromosome 5"/>
</dbReference>
<keyword evidence="3" id="KW-1185">Reference proteome</keyword>
<gene>
    <name evidence="2" type="ORF">LTRI10_LOCUS29233</name>
</gene>
<dbReference type="EMBL" id="OZ034818">
    <property type="protein sequence ID" value="CAL1388299.1"/>
    <property type="molecule type" value="Genomic_DNA"/>
</dbReference>
<proteinExistence type="predicted"/>
<evidence type="ECO:0000313" key="2">
    <source>
        <dbReference type="EMBL" id="CAL1388299.1"/>
    </source>
</evidence>